<evidence type="ECO:0000313" key="3">
    <source>
        <dbReference type="Proteomes" id="UP000482800"/>
    </source>
</evidence>
<dbReference type="InterPro" id="IPR050627">
    <property type="entry name" value="Nitroreductase/BluB"/>
</dbReference>
<accession>A0A6V8K1G9</accession>
<dbReference type="Gene3D" id="3.40.109.10">
    <property type="entry name" value="NADH Oxidase"/>
    <property type="match status" value="1"/>
</dbReference>
<keyword evidence="3" id="KW-1185">Reference proteome</keyword>
<protein>
    <recommendedName>
        <fullName evidence="1">Nitroreductase domain-containing protein</fullName>
    </recommendedName>
</protein>
<sequence length="331" mass="35332">MAGMTSTGYTTALLETAVAAAIRAPSLHNSQPWRFRLRDGGIEVLVERDRPLPVAGHGDLGDWAAHLACGAAVFNLRLALAAEGVPPRVRLFPNPDDPDVVARLEPDRPRPATPAELELLAAVPRRRSSRLPFFPEPVPGEIRWRLVEAARAEGGWLDLVVGTAAVDAFGELARGANRVLERDPRYRAEIAAWTRHGPAPDGVPARAGGPVAEPHDLLPQRPFGDRTRAPGRDFEAEPLVAVVGAAGDTAVDRLTAGQALQRVLLTATGAGLAASMLSQPIEVAAARERLRTALSRFGSPQMVLRVGYGQPAWPTPRRPAAEVIDMAVRSG</sequence>
<proteinExistence type="predicted"/>
<dbReference type="PANTHER" id="PTHR23026:SF123">
    <property type="entry name" value="NAD(P)H NITROREDUCTASE RV3131-RELATED"/>
    <property type="match status" value="1"/>
</dbReference>
<dbReference type="SUPFAM" id="SSF55469">
    <property type="entry name" value="FMN-dependent nitroreductase-like"/>
    <property type="match status" value="2"/>
</dbReference>
<gene>
    <name evidence="2" type="ORF">Phou_001890</name>
</gene>
<evidence type="ECO:0000313" key="2">
    <source>
        <dbReference type="EMBL" id="GFJ76009.1"/>
    </source>
</evidence>
<dbReference type="Pfam" id="PF00881">
    <property type="entry name" value="Nitroreductase"/>
    <property type="match status" value="1"/>
</dbReference>
<dbReference type="AlphaFoldDB" id="A0A6V8K1G9"/>
<dbReference type="InterPro" id="IPR029479">
    <property type="entry name" value="Nitroreductase"/>
</dbReference>
<comment type="caution">
    <text evidence="2">The sequence shown here is derived from an EMBL/GenBank/DDBJ whole genome shotgun (WGS) entry which is preliminary data.</text>
</comment>
<dbReference type="Proteomes" id="UP000482800">
    <property type="component" value="Unassembled WGS sequence"/>
</dbReference>
<reference evidence="2 3" key="2">
    <citation type="submission" date="2020-03" db="EMBL/GenBank/DDBJ databases">
        <authorList>
            <person name="Ichikawa N."/>
            <person name="Kimura A."/>
            <person name="Kitahashi Y."/>
            <person name="Uohara A."/>
        </authorList>
    </citation>
    <scope>NUCLEOTIDE SEQUENCE [LARGE SCALE GENOMIC DNA]</scope>
    <source>
        <strain evidence="2 3">NBRC 108639</strain>
    </source>
</reference>
<dbReference type="NCBIfam" id="NF047509">
    <property type="entry name" value="Rv3131_FMN_oxido"/>
    <property type="match status" value="1"/>
</dbReference>
<dbReference type="GO" id="GO:0016491">
    <property type="term" value="F:oxidoreductase activity"/>
    <property type="evidence" value="ECO:0007669"/>
    <property type="project" value="InterPro"/>
</dbReference>
<organism evidence="2 3">
    <name type="scientific">Phytohabitans houttuyneae</name>
    <dbReference type="NCBI Taxonomy" id="1076126"/>
    <lineage>
        <taxon>Bacteria</taxon>
        <taxon>Bacillati</taxon>
        <taxon>Actinomycetota</taxon>
        <taxon>Actinomycetes</taxon>
        <taxon>Micromonosporales</taxon>
        <taxon>Micromonosporaceae</taxon>
    </lineage>
</organism>
<evidence type="ECO:0000259" key="1">
    <source>
        <dbReference type="Pfam" id="PF00881"/>
    </source>
</evidence>
<reference evidence="2 3" key="1">
    <citation type="submission" date="2020-03" db="EMBL/GenBank/DDBJ databases">
        <title>Whole genome shotgun sequence of Phytohabitans houttuyneae NBRC 108639.</title>
        <authorList>
            <person name="Komaki H."/>
            <person name="Tamura T."/>
        </authorList>
    </citation>
    <scope>NUCLEOTIDE SEQUENCE [LARGE SCALE GENOMIC DNA]</scope>
    <source>
        <strain evidence="2 3">NBRC 108639</strain>
    </source>
</reference>
<name>A0A6V8K1G9_9ACTN</name>
<feature type="domain" description="Nitroreductase" evidence="1">
    <location>
        <begin position="125"/>
        <end position="308"/>
    </location>
</feature>
<dbReference type="PANTHER" id="PTHR23026">
    <property type="entry name" value="NADPH NITROREDUCTASE"/>
    <property type="match status" value="1"/>
</dbReference>
<dbReference type="InterPro" id="IPR000415">
    <property type="entry name" value="Nitroreductase-like"/>
</dbReference>
<dbReference type="EMBL" id="BLPF01000001">
    <property type="protein sequence ID" value="GFJ76009.1"/>
    <property type="molecule type" value="Genomic_DNA"/>
</dbReference>